<dbReference type="Proteomes" id="UP000006304">
    <property type="component" value="Chromosome"/>
</dbReference>
<dbReference type="RefSeq" id="WP_014985491.1">
    <property type="nucleotide sequence ID" value="NC_018681.1"/>
</dbReference>
<dbReference type="AlphaFoldDB" id="K0F523"/>
<gene>
    <name evidence="3" type="ORF">O3I_023405</name>
</gene>
<dbReference type="InterPro" id="IPR009061">
    <property type="entry name" value="DNA-bd_dom_put_sf"/>
</dbReference>
<dbReference type="GO" id="GO:0006355">
    <property type="term" value="P:regulation of DNA-templated transcription"/>
    <property type="evidence" value="ECO:0007669"/>
    <property type="project" value="InterPro"/>
</dbReference>
<feature type="domain" description="HTH merR-type" evidence="1">
    <location>
        <begin position="18"/>
        <end position="87"/>
    </location>
</feature>
<keyword evidence="4" id="KW-1185">Reference proteome</keyword>
<dbReference type="GO" id="GO:0031419">
    <property type="term" value="F:cobalamin binding"/>
    <property type="evidence" value="ECO:0007669"/>
    <property type="project" value="InterPro"/>
</dbReference>
<dbReference type="SUPFAM" id="SSF46955">
    <property type="entry name" value="Putative DNA-binding domain"/>
    <property type="match status" value="1"/>
</dbReference>
<dbReference type="GO" id="GO:0003677">
    <property type="term" value="F:DNA binding"/>
    <property type="evidence" value="ECO:0007669"/>
    <property type="project" value="InterPro"/>
</dbReference>
<dbReference type="Gene3D" id="1.10.1660.10">
    <property type="match status" value="1"/>
</dbReference>
<dbReference type="PROSITE" id="PS50937">
    <property type="entry name" value="HTH_MERR_2"/>
    <property type="match status" value="1"/>
</dbReference>
<dbReference type="InterPro" id="IPR000551">
    <property type="entry name" value="MerR-type_HTH_dom"/>
</dbReference>
<organism evidence="3 4">
    <name type="scientific">Nocardia brasiliensis (strain ATCC 700358 / HUJEG-1)</name>
    <dbReference type="NCBI Taxonomy" id="1133849"/>
    <lineage>
        <taxon>Bacteria</taxon>
        <taxon>Bacillati</taxon>
        <taxon>Actinomycetota</taxon>
        <taxon>Actinomycetes</taxon>
        <taxon>Mycobacteriales</taxon>
        <taxon>Nocardiaceae</taxon>
        <taxon>Nocardia</taxon>
    </lineage>
</organism>
<accession>K0F523</accession>
<dbReference type="Gene3D" id="3.40.50.280">
    <property type="entry name" value="Cobalamin-binding domain"/>
    <property type="match status" value="1"/>
</dbReference>
<dbReference type="InterPro" id="IPR006158">
    <property type="entry name" value="Cobalamin-bd"/>
</dbReference>
<protein>
    <submittedName>
        <fullName evidence="3">Transcriptional regulator</fullName>
    </submittedName>
</protein>
<dbReference type="HOGENOM" id="CLU_045945_3_2_11"/>
<feature type="domain" description="B12-binding" evidence="2">
    <location>
        <begin position="179"/>
        <end position="290"/>
    </location>
</feature>
<evidence type="ECO:0000259" key="2">
    <source>
        <dbReference type="PROSITE" id="PS51332"/>
    </source>
</evidence>
<dbReference type="EMBL" id="CP003876">
    <property type="protein sequence ID" value="AFU02636.1"/>
    <property type="molecule type" value="Genomic_DNA"/>
</dbReference>
<reference evidence="3 4" key="1">
    <citation type="journal article" date="2012" name="J. Bacteriol.">
        <title>Complete genome sequence of Nocardia brasiliensis HUJEG-1.</title>
        <authorList>
            <person name="Vera-Cabrera L."/>
            <person name="Ortiz-Lopez R."/>
            <person name="Elizondo-Gonzalez R."/>
            <person name="Perez-Maya A.A."/>
            <person name="Ocampo-Candiani J."/>
        </authorList>
    </citation>
    <scope>NUCLEOTIDE SEQUENCE [LARGE SCALE GENOMIC DNA]</scope>
    <source>
        <strain evidence="4">ATCC 700358</strain>
    </source>
</reference>
<dbReference type="STRING" id="1133849.O3I_023405"/>
<dbReference type="SUPFAM" id="SSF52242">
    <property type="entry name" value="Cobalamin (vitamin B12)-binding domain"/>
    <property type="match status" value="1"/>
</dbReference>
<dbReference type="Pfam" id="PF13411">
    <property type="entry name" value="MerR_1"/>
    <property type="match status" value="1"/>
</dbReference>
<dbReference type="eggNOG" id="COG0789">
    <property type="taxonomic scope" value="Bacteria"/>
</dbReference>
<dbReference type="PROSITE" id="PS51332">
    <property type="entry name" value="B12_BINDING"/>
    <property type="match status" value="1"/>
</dbReference>
<proteinExistence type="predicted"/>
<name>K0F523_NOCB7</name>
<dbReference type="SMART" id="SM00422">
    <property type="entry name" value="HTH_MERR"/>
    <property type="match status" value="1"/>
</dbReference>
<sequence>MNGTEGAGSGGSRAPAVEYTVGQAARMVGIPVATLRSWTQRYGLGPSLHRPGRHRHYSQTDLAVIARMVGLVRAGASPGNAARAARAVAVPIPALGDTAPVLAAAERLDPTELLAVIIGHFVGHGVVATWNRLCRPAFAEIERRQADGDRLIDVEHVLSWAVATSLHRVVPLLRPVAGVPVVVLACVAGETHALPLEVLRAALAERGIPAVLLGASVPADALADAMAKQGPGSVAVLWAHTRETASPELARSVRDTATRTVVAGPGWCVNELPEGVIRVDSLEEAIDILG</sequence>
<evidence type="ECO:0000313" key="4">
    <source>
        <dbReference type="Proteomes" id="UP000006304"/>
    </source>
</evidence>
<evidence type="ECO:0000313" key="3">
    <source>
        <dbReference type="EMBL" id="AFU02636.1"/>
    </source>
</evidence>
<dbReference type="GO" id="GO:0046872">
    <property type="term" value="F:metal ion binding"/>
    <property type="evidence" value="ECO:0007669"/>
    <property type="project" value="InterPro"/>
</dbReference>
<dbReference type="InterPro" id="IPR036724">
    <property type="entry name" value="Cobalamin-bd_sf"/>
</dbReference>
<evidence type="ECO:0000259" key="1">
    <source>
        <dbReference type="PROSITE" id="PS50937"/>
    </source>
</evidence>
<dbReference type="InterPro" id="IPR036594">
    <property type="entry name" value="Meth_synthase_dom"/>
</dbReference>
<dbReference type="KEGG" id="nbr:O3I_023405"/>
<dbReference type="Gene3D" id="1.10.1240.10">
    <property type="entry name" value="Methionine synthase domain"/>
    <property type="match status" value="1"/>
</dbReference>